<evidence type="ECO:0000313" key="4">
    <source>
        <dbReference type="Proteomes" id="UP000183975"/>
    </source>
</evidence>
<evidence type="ECO:0000256" key="1">
    <source>
        <dbReference type="SAM" id="Phobius"/>
    </source>
</evidence>
<sequence length="178" mass="19183">MRFLMVLSDFIIPVTVLFIVVFGSLKRVNLYETFLEGAKEGLHTVVNILPTLLGLMVAVEVLRAGGLLELLTKLLAPLEHLVGFPAELAPLTLVRLVSSSAAVGLLTEIFAAYGPDSFLGRSASVMMYCTETVFYTMSLYFLSVGITKTRHTLFCALAANFTGVALSLFLVGQLFGAG</sequence>
<dbReference type="OrthoDB" id="9805623at2"/>
<dbReference type="Proteomes" id="UP000183975">
    <property type="component" value="Unassembled WGS sequence"/>
</dbReference>
<dbReference type="RefSeq" id="WP_072851692.1">
    <property type="nucleotide sequence ID" value="NZ_FRAH01000039.1"/>
</dbReference>
<organism evidence="3 4">
    <name type="scientific">Anaerotignum lactatifermentans DSM 14214</name>
    <dbReference type="NCBI Taxonomy" id="1121323"/>
    <lineage>
        <taxon>Bacteria</taxon>
        <taxon>Bacillati</taxon>
        <taxon>Bacillota</taxon>
        <taxon>Clostridia</taxon>
        <taxon>Lachnospirales</taxon>
        <taxon>Anaerotignaceae</taxon>
        <taxon>Anaerotignum</taxon>
    </lineage>
</organism>
<keyword evidence="1" id="KW-1133">Transmembrane helix</keyword>
<dbReference type="PANTHER" id="PTHR35793">
    <property type="entry name" value="INNER MEMBRANE PROTEIN YJIG"/>
    <property type="match status" value="1"/>
</dbReference>
<dbReference type="AlphaFoldDB" id="A0A1M6UHG0"/>
<proteinExistence type="predicted"/>
<gene>
    <name evidence="3" type="ORF">SAMN02745138_02164</name>
</gene>
<name>A0A1M6UHG0_9FIRM</name>
<feature type="domain" description="Nucleoside transporter/FeoB GTPase Gate" evidence="2">
    <location>
        <begin position="45"/>
        <end position="146"/>
    </location>
</feature>
<reference evidence="3 4" key="1">
    <citation type="submission" date="2016-11" db="EMBL/GenBank/DDBJ databases">
        <authorList>
            <person name="Jaros S."/>
            <person name="Januszkiewicz K."/>
            <person name="Wedrychowicz H."/>
        </authorList>
    </citation>
    <scope>NUCLEOTIDE SEQUENCE [LARGE SCALE GENOMIC DNA]</scope>
    <source>
        <strain evidence="3 4">DSM 14214</strain>
    </source>
</reference>
<dbReference type="InterPro" id="IPR052549">
    <property type="entry name" value="SpmB"/>
</dbReference>
<dbReference type="Pfam" id="PF07670">
    <property type="entry name" value="Gate"/>
    <property type="match status" value="1"/>
</dbReference>
<feature type="transmembrane region" description="Helical" evidence="1">
    <location>
        <begin position="7"/>
        <end position="25"/>
    </location>
</feature>
<dbReference type="InterPro" id="IPR011642">
    <property type="entry name" value="Gate_dom"/>
</dbReference>
<dbReference type="EMBL" id="FRAH01000039">
    <property type="protein sequence ID" value="SHK68606.1"/>
    <property type="molecule type" value="Genomic_DNA"/>
</dbReference>
<feature type="transmembrane region" description="Helical" evidence="1">
    <location>
        <begin position="153"/>
        <end position="175"/>
    </location>
</feature>
<dbReference type="GO" id="GO:0005886">
    <property type="term" value="C:plasma membrane"/>
    <property type="evidence" value="ECO:0007669"/>
    <property type="project" value="TreeGrafter"/>
</dbReference>
<keyword evidence="4" id="KW-1185">Reference proteome</keyword>
<keyword evidence="1" id="KW-0812">Transmembrane</keyword>
<evidence type="ECO:0000313" key="3">
    <source>
        <dbReference type="EMBL" id="SHK68606.1"/>
    </source>
</evidence>
<protein>
    <submittedName>
        <fullName evidence="3">Spore maturation protein B</fullName>
    </submittedName>
</protein>
<dbReference type="PANTHER" id="PTHR35793:SF2">
    <property type="entry name" value="INNER MEMBRANE PROTEIN YJIG"/>
    <property type="match status" value="1"/>
</dbReference>
<feature type="transmembrane region" description="Helical" evidence="1">
    <location>
        <begin position="125"/>
        <end position="146"/>
    </location>
</feature>
<evidence type="ECO:0000259" key="2">
    <source>
        <dbReference type="Pfam" id="PF07670"/>
    </source>
</evidence>
<feature type="transmembrane region" description="Helical" evidence="1">
    <location>
        <begin position="45"/>
        <end position="71"/>
    </location>
</feature>
<keyword evidence="1" id="KW-0472">Membrane</keyword>
<dbReference type="GeneID" id="78177646"/>
<accession>A0A1M6UHG0</accession>